<feature type="chain" id="PRO_5022888846" evidence="2">
    <location>
        <begin position="22"/>
        <end position="201"/>
    </location>
</feature>
<protein>
    <submittedName>
        <fullName evidence="4">Nuclear transport factor 2 family protein</fullName>
    </submittedName>
</protein>
<organism evidence="4 5">
    <name type="scientific">Parahaliea maris</name>
    <dbReference type="NCBI Taxonomy" id="2716870"/>
    <lineage>
        <taxon>Bacteria</taxon>
        <taxon>Pseudomonadati</taxon>
        <taxon>Pseudomonadota</taxon>
        <taxon>Gammaproteobacteria</taxon>
        <taxon>Cellvibrionales</taxon>
        <taxon>Halieaceae</taxon>
        <taxon>Parahaliea</taxon>
    </lineage>
</organism>
<gene>
    <name evidence="4" type="ORF">FV139_18165</name>
</gene>
<evidence type="ECO:0000256" key="2">
    <source>
        <dbReference type="SAM" id="SignalP"/>
    </source>
</evidence>
<dbReference type="SUPFAM" id="SSF54427">
    <property type="entry name" value="NTF2-like"/>
    <property type="match status" value="1"/>
</dbReference>
<dbReference type="Pfam" id="PF13474">
    <property type="entry name" value="SnoaL_3"/>
    <property type="match status" value="1"/>
</dbReference>
<dbReference type="InterPro" id="IPR037401">
    <property type="entry name" value="SnoaL-like"/>
</dbReference>
<proteinExistence type="predicted"/>
<feature type="region of interest" description="Disordered" evidence="1">
    <location>
        <begin position="154"/>
        <end position="201"/>
    </location>
</feature>
<reference evidence="4 5" key="1">
    <citation type="submission" date="2019-08" db="EMBL/GenBank/DDBJ databases">
        <title>Parahaliea maris sp. nov., isolated from the surface seawater.</title>
        <authorList>
            <person name="Liu Y."/>
        </authorList>
    </citation>
    <scope>NUCLEOTIDE SEQUENCE [LARGE SCALE GENOMIC DNA]</scope>
    <source>
        <strain evidence="4 5">HSLHS9</strain>
    </source>
</reference>
<dbReference type="InterPro" id="IPR032710">
    <property type="entry name" value="NTF2-like_dom_sf"/>
</dbReference>
<sequence>MIVQKWLALVTLVTLSGFVGATPQDEVDAVLDRFHNAAAESDFVSYREQMTDDIVFLGTDATERWQGDTFFDFARPYFEQGRGWTYIPRERRIDIAPSGDVAWFDELLDNQKLGLCRSSGLLLRTTDGWKIAQYNLSMPVPNAMAERVAREIQGEPPAAAPVTPAPVEAATADEEMEPEPVEDEPQKRCRKRHKTNTRADC</sequence>
<evidence type="ECO:0000259" key="3">
    <source>
        <dbReference type="Pfam" id="PF13474"/>
    </source>
</evidence>
<feature type="domain" description="SnoaL-like" evidence="3">
    <location>
        <begin position="27"/>
        <end position="141"/>
    </location>
</feature>
<keyword evidence="5" id="KW-1185">Reference proteome</keyword>
<dbReference type="AlphaFoldDB" id="A0A5C8ZRA9"/>
<keyword evidence="2" id="KW-0732">Signal</keyword>
<dbReference type="Proteomes" id="UP000321039">
    <property type="component" value="Unassembled WGS sequence"/>
</dbReference>
<evidence type="ECO:0000313" key="4">
    <source>
        <dbReference type="EMBL" id="TXS90190.1"/>
    </source>
</evidence>
<dbReference type="EMBL" id="VRZA01000008">
    <property type="protein sequence ID" value="TXS90190.1"/>
    <property type="molecule type" value="Genomic_DNA"/>
</dbReference>
<name>A0A5C8ZRA9_9GAMM</name>
<dbReference type="Gene3D" id="3.10.450.50">
    <property type="match status" value="1"/>
</dbReference>
<accession>A0A5C8ZRA9</accession>
<comment type="caution">
    <text evidence="4">The sequence shown here is derived from an EMBL/GenBank/DDBJ whole genome shotgun (WGS) entry which is preliminary data.</text>
</comment>
<feature type="compositionally biased region" description="Basic residues" evidence="1">
    <location>
        <begin position="188"/>
        <end position="201"/>
    </location>
</feature>
<evidence type="ECO:0000256" key="1">
    <source>
        <dbReference type="SAM" id="MobiDB-lite"/>
    </source>
</evidence>
<feature type="compositionally biased region" description="Acidic residues" evidence="1">
    <location>
        <begin position="171"/>
        <end position="183"/>
    </location>
</feature>
<feature type="compositionally biased region" description="Low complexity" evidence="1">
    <location>
        <begin position="155"/>
        <end position="170"/>
    </location>
</feature>
<evidence type="ECO:0000313" key="5">
    <source>
        <dbReference type="Proteomes" id="UP000321039"/>
    </source>
</evidence>
<feature type="signal peptide" evidence="2">
    <location>
        <begin position="1"/>
        <end position="21"/>
    </location>
</feature>